<comment type="caution">
    <text evidence="2">The sequence shown here is derived from an EMBL/GenBank/DDBJ whole genome shotgun (WGS) entry which is preliminary data.</text>
</comment>
<organism evidence="2 3">
    <name type="scientific">Candidatus Argoarchaeum ethanivorans</name>
    <dbReference type="NCBI Taxonomy" id="2608793"/>
    <lineage>
        <taxon>Archaea</taxon>
        <taxon>Methanobacteriati</taxon>
        <taxon>Methanobacteriota</taxon>
        <taxon>Stenosarchaea group</taxon>
        <taxon>Methanomicrobia</taxon>
        <taxon>Methanosarcinales</taxon>
        <taxon>Methanosarcinales incertae sedis</taxon>
        <taxon>GOM Arc I cluster</taxon>
        <taxon>Candidatus Argoarchaeum</taxon>
    </lineage>
</organism>
<dbReference type="PROSITE" id="PS51740">
    <property type="entry name" value="SPOVT_ABRB"/>
    <property type="match status" value="1"/>
</dbReference>
<name>A0A812A0N6_9EURY</name>
<protein>
    <recommendedName>
        <fullName evidence="1">SpoVT-AbrB domain-containing protein</fullName>
    </recommendedName>
</protein>
<dbReference type="NCBIfam" id="TIGR01439">
    <property type="entry name" value="lp_hng_hel_AbrB"/>
    <property type="match status" value="1"/>
</dbReference>
<dbReference type="EMBL" id="CAJHZY010000081">
    <property type="protein sequence ID" value="CAD7767196.1"/>
    <property type="molecule type" value="Genomic_DNA"/>
</dbReference>
<dbReference type="SUPFAM" id="SSF89447">
    <property type="entry name" value="AbrB/MazE/MraZ-like"/>
    <property type="match status" value="1"/>
</dbReference>
<dbReference type="InterPro" id="IPR007159">
    <property type="entry name" value="SpoVT-AbrB_dom"/>
</dbReference>
<evidence type="ECO:0000259" key="1">
    <source>
        <dbReference type="PROSITE" id="PS51740"/>
    </source>
</evidence>
<gene>
    <name evidence="2" type="ORF">DNFNHJIP_00603</name>
</gene>
<dbReference type="GO" id="GO:0003677">
    <property type="term" value="F:DNA binding"/>
    <property type="evidence" value="ECO:0007669"/>
    <property type="project" value="InterPro"/>
</dbReference>
<dbReference type="SMART" id="SM00966">
    <property type="entry name" value="SpoVT_AbrB"/>
    <property type="match status" value="1"/>
</dbReference>
<evidence type="ECO:0000313" key="3">
    <source>
        <dbReference type="Proteomes" id="UP000614580"/>
    </source>
</evidence>
<dbReference type="Proteomes" id="UP000614580">
    <property type="component" value="Unassembled WGS sequence"/>
</dbReference>
<reference evidence="2" key="1">
    <citation type="submission" date="2020-12" db="EMBL/GenBank/DDBJ databases">
        <authorList>
            <person name="Hahn C.J."/>
            <person name="Laso-Perez R."/>
            <person name="Vulcano F."/>
            <person name="Vaziourakis K.-M."/>
            <person name="Stokke R."/>
            <person name="Steen I.H."/>
            <person name="Teske A."/>
            <person name="Boetius A."/>
            <person name="Liebeke M."/>
            <person name="Amann R."/>
            <person name="Knittel K."/>
        </authorList>
    </citation>
    <scope>NUCLEOTIDE SEQUENCE</scope>
    <source>
        <strain evidence="2">Gfbio:c6db26ca-90af-429b-aeed-0e3e8aed0b5e:GoM-Arc1_AMV-AAA_792_C10</strain>
    </source>
</reference>
<accession>A0A812A0N6</accession>
<feature type="domain" description="SpoVT-AbrB" evidence="1">
    <location>
        <begin position="4"/>
        <end position="47"/>
    </location>
</feature>
<sequence length="89" mass="10163">MVKIAITKLSSKGQIVIPSELRGDFSEGEKLVIIKNGEQLILKKVSDLGKNFEEDIAFSKKTEEAWQKYERGEFVSRPADKFLEELEKC</sequence>
<proteinExistence type="predicted"/>
<evidence type="ECO:0000313" key="2">
    <source>
        <dbReference type="EMBL" id="CAD7767196.1"/>
    </source>
</evidence>
<dbReference type="AlphaFoldDB" id="A0A812A0N6"/>
<dbReference type="Pfam" id="PF04014">
    <property type="entry name" value="MazE_antitoxin"/>
    <property type="match status" value="1"/>
</dbReference>
<dbReference type="Gene3D" id="2.10.260.10">
    <property type="match status" value="1"/>
</dbReference>
<dbReference type="InterPro" id="IPR037914">
    <property type="entry name" value="SpoVT-AbrB_sf"/>
</dbReference>